<proteinExistence type="predicted"/>
<evidence type="ECO:0000313" key="2">
    <source>
        <dbReference type="Proteomes" id="UP000626554"/>
    </source>
</evidence>
<comment type="caution">
    <text evidence="1">The sequence shown here is derived from an EMBL/GenBank/DDBJ whole genome shotgun (WGS) entry which is preliminary data.</text>
</comment>
<gene>
    <name evidence="1" type="ORF">HW556_08345</name>
</gene>
<name>A0ABX2Q1P8_9BACT</name>
<protein>
    <submittedName>
        <fullName evidence="1">Uncharacterized protein</fullName>
    </submittedName>
</protein>
<organism evidence="1 2">
    <name type="scientific">Hymenobacter terrestris</name>
    <dbReference type="NCBI Taxonomy" id="2748310"/>
    <lineage>
        <taxon>Bacteria</taxon>
        <taxon>Pseudomonadati</taxon>
        <taxon>Bacteroidota</taxon>
        <taxon>Cytophagia</taxon>
        <taxon>Cytophagales</taxon>
        <taxon>Hymenobacteraceae</taxon>
        <taxon>Hymenobacter</taxon>
    </lineage>
</organism>
<dbReference type="EMBL" id="JABKAV010000017">
    <property type="protein sequence ID" value="NVO84891.1"/>
    <property type="molecule type" value="Genomic_DNA"/>
</dbReference>
<accession>A0ABX2Q1P8</accession>
<dbReference type="RefSeq" id="WP_176899568.1">
    <property type="nucleotide sequence ID" value="NZ_JABKAV010000017.1"/>
</dbReference>
<sequence length="50" mass="5622">MSYNHDYHNTTLNRTTDGGLVVVAPSLAKADLLAAPRQRRFYASDNWNAE</sequence>
<keyword evidence="2" id="KW-1185">Reference proteome</keyword>
<dbReference type="Proteomes" id="UP000626554">
    <property type="component" value="Unassembled WGS sequence"/>
</dbReference>
<evidence type="ECO:0000313" key="1">
    <source>
        <dbReference type="EMBL" id="NVO84891.1"/>
    </source>
</evidence>
<reference evidence="1 2" key="1">
    <citation type="submission" date="2020-05" db="EMBL/GenBank/DDBJ databases">
        <title>Hymenobacter terrestris sp. nov. and Hymenobacter lapidiphilus sp. nov., isolated from regoliths in Antarctica.</title>
        <authorList>
            <person name="Sedlacek I."/>
            <person name="Pantucek R."/>
            <person name="Zeman M."/>
            <person name="Holochova P."/>
            <person name="Kralova S."/>
            <person name="Stankova E."/>
            <person name="Sedo O."/>
            <person name="Micenkova L."/>
            <person name="Svec P."/>
            <person name="Gupta V."/>
            <person name="Sood U."/>
            <person name="Korpole U.S."/>
            <person name="Lal R."/>
        </authorList>
    </citation>
    <scope>NUCLEOTIDE SEQUENCE [LARGE SCALE GENOMIC DNA]</scope>
    <source>
        <strain evidence="1 2">P5252</strain>
    </source>
</reference>